<dbReference type="eggNOG" id="KOG2520">
    <property type="taxonomic scope" value="Eukaryota"/>
</dbReference>
<dbReference type="GeneID" id="11497802"/>
<dbReference type="GO" id="GO:0008821">
    <property type="term" value="F:crossover junction DNA endonuclease activity"/>
    <property type="evidence" value="ECO:0007669"/>
    <property type="project" value="EnsemblFungi"/>
</dbReference>
<feature type="compositionally biased region" description="Basic and acidic residues" evidence="3">
    <location>
        <begin position="676"/>
        <end position="689"/>
    </location>
</feature>
<dbReference type="GO" id="GO:0017108">
    <property type="term" value="F:5'-flap endonuclease activity"/>
    <property type="evidence" value="ECO:0007669"/>
    <property type="project" value="TreeGrafter"/>
</dbReference>
<dbReference type="SUPFAM" id="SSF88723">
    <property type="entry name" value="PIN domain-like"/>
    <property type="match status" value="1"/>
</dbReference>
<feature type="region of interest" description="Disordered" evidence="3">
    <location>
        <begin position="489"/>
        <end position="510"/>
    </location>
</feature>
<keyword evidence="7" id="KW-1185">Reference proteome</keyword>
<evidence type="ECO:0000256" key="2">
    <source>
        <dbReference type="ARBA" id="ARBA00022801"/>
    </source>
</evidence>
<dbReference type="EMBL" id="HE580268">
    <property type="protein sequence ID" value="CCD23645.1"/>
    <property type="molecule type" value="Genomic_DNA"/>
</dbReference>
<dbReference type="CDD" id="cd09870">
    <property type="entry name" value="PIN_YEN1"/>
    <property type="match status" value="1"/>
</dbReference>
<reference evidence="6 7" key="1">
    <citation type="journal article" date="2011" name="Proc. Natl. Acad. Sci. U.S.A.">
        <title>Evolutionary erosion of yeast sex chromosomes by mating-type switching accidents.</title>
        <authorList>
            <person name="Gordon J.L."/>
            <person name="Armisen D."/>
            <person name="Proux-Wera E."/>
            <person name="Oheigeartaigh S.S."/>
            <person name="Byrne K.P."/>
            <person name="Wolfe K.H."/>
        </authorList>
    </citation>
    <scope>NUCLEOTIDE SEQUENCE [LARGE SCALE GENOMIC DNA]</scope>
    <source>
        <strain evidence="7">ATCC 10597 / BCRC 20456 / CBS 421 / NBRC 0211 / NRRL Y-12639</strain>
    </source>
</reference>
<feature type="region of interest" description="Disordered" evidence="3">
    <location>
        <begin position="542"/>
        <end position="561"/>
    </location>
</feature>
<dbReference type="KEGG" id="ndi:NDAI_0B06130"/>
<dbReference type="RefSeq" id="XP_003668888.1">
    <property type="nucleotide sequence ID" value="XM_003668840.1"/>
</dbReference>
<name>G0W784_NAUDC</name>
<dbReference type="SMART" id="SM00484">
    <property type="entry name" value="XPGI"/>
    <property type="match status" value="1"/>
</dbReference>
<sequence length="774" mass="89233">MGVPQLWEILKPYTEANRISLRQFISNFEKENGRSPKVAIDGYNWLFECGFIVSPTNSIKYSTQGTTPKAMLNLLVRLKELLSLNVGFILVFDGAMKPSFKNKFNTSSSGNDMSSHNNIDMEMDMDMDQISMEGYLKKWQDHIEYHKINNGCPLSNNNDEFMKNVKQLLKFMNISYIDACGEGEAQCAWLQVHGYVDFVWTNDSDIFIFGGTKVIKNYSKFVNDIGMTASPKKVSSPLRKAKEYFITVIDLNEVIRKTNGKINQWSLLFFSVLLGADYNKGVKGLGKTKALQLSQLEYPNFSNQFHEIFQNLDDNTEERILAYTVFRDNVFQYCKAHSVELFGRNYSVLLSEDSFQGWPTEVVIMNYFHPILIPDFNDSIFDKKYINNSQDLNYDLINFVGLMDFLKKLNLPNITNFDRWYHDLIHECFLLRYILSIDPGNSPSNMVKIPEEREMTTGNDENEYENSKIKCYKVRYKSFLKGIPDMVQTDGYSSPGKSPIRQPRSPSKRQLDVKEFPNCMWIPIELIPKKNPIVVEFIHKEQEEEKRKVQAPTSRRRRKIKTSYSQKNTLDGFLNLHASPVKKNANTLDDIHKMEATHTLEPVKRRLFVEEEDNDVNENTPRPTDESQHEGDSLVILEENILPSSSTGTEVLDRSPYKRIWDYNNIVNICDDDDYKEGKEGDSSYKYDIDNSPIKKQRLPSEKSKETSSTSQLDMNKSTPDSLFNNRPVLENTPDTLKRTPSILDQLVLDAETAFDHLQTEESDLSYSSGSLDS</sequence>
<evidence type="ECO:0000259" key="4">
    <source>
        <dbReference type="SMART" id="SM00484"/>
    </source>
</evidence>
<dbReference type="Pfam" id="PF00752">
    <property type="entry name" value="XPG_N"/>
    <property type="match status" value="1"/>
</dbReference>
<dbReference type="GO" id="GO:0005634">
    <property type="term" value="C:nucleus"/>
    <property type="evidence" value="ECO:0007669"/>
    <property type="project" value="EnsemblFungi"/>
</dbReference>
<evidence type="ECO:0000259" key="5">
    <source>
        <dbReference type="SMART" id="SM00485"/>
    </source>
</evidence>
<dbReference type="InterPro" id="IPR006086">
    <property type="entry name" value="XPG-I_dom"/>
</dbReference>
<dbReference type="SUPFAM" id="SSF47807">
    <property type="entry name" value="5' to 3' exonuclease, C-terminal subdomain"/>
    <property type="match status" value="1"/>
</dbReference>
<dbReference type="GO" id="GO:0006281">
    <property type="term" value="P:DNA repair"/>
    <property type="evidence" value="ECO:0007669"/>
    <property type="project" value="EnsemblFungi"/>
</dbReference>
<gene>
    <name evidence="6" type="primary">NDAI0B06130</name>
    <name evidence="6" type="ordered locus">NDAI_0B06130</name>
</gene>
<organism evidence="6 7">
    <name type="scientific">Naumovozyma dairenensis (strain ATCC 10597 / BCRC 20456 / CBS 421 / NBRC 0211 / NRRL Y-12639)</name>
    <name type="common">Saccharomyces dairenensis</name>
    <dbReference type="NCBI Taxonomy" id="1071378"/>
    <lineage>
        <taxon>Eukaryota</taxon>
        <taxon>Fungi</taxon>
        <taxon>Dikarya</taxon>
        <taxon>Ascomycota</taxon>
        <taxon>Saccharomycotina</taxon>
        <taxon>Saccharomycetes</taxon>
        <taxon>Saccharomycetales</taxon>
        <taxon>Saccharomycetaceae</taxon>
        <taxon>Naumovozyma</taxon>
    </lineage>
</organism>
<evidence type="ECO:0000313" key="7">
    <source>
        <dbReference type="Proteomes" id="UP000000689"/>
    </source>
</evidence>
<dbReference type="InterPro" id="IPR006085">
    <property type="entry name" value="XPG_DNA_repair_N"/>
</dbReference>
<dbReference type="SMART" id="SM00485">
    <property type="entry name" value="XPGN"/>
    <property type="match status" value="1"/>
</dbReference>
<evidence type="ECO:0000313" key="6">
    <source>
        <dbReference type="EMBL" id="CCD23645.1"/>
    </source>
</evidence>
<dbReference type="Proteomes" id="UP000000689">
    <property type="component" value="Chromosome 2"/>
</dbReference>
<dbReference type="PRINTS" id="PR00853">
    <property type="entry name" value="XPGRADSUPER"/>
</dbReference>
<dbReference type="OrthoDB" id="2959108at2759"/>
<dbReference type="InterPro" id="IPR036279">
    <property type="entry name" value="5-3_exonuclease_C_sf"/>
</dbReference>
<feature type="domain" description="XPG-I" evidence="4">
    <location>
        <begin position="170"/>
        <end position="243"/>
    </location>
</feature>
<dbReference type="PANTHER" id="PTHR11081">
    <property type="entry name" value="FLAP ENDONUCLEASE FAMILY MEMBER"/>
    <property type="match status" value="1"/>
</dbReference>
<accession>G0W784</accession>
<dbReference type="PANTHER" id="PTHR11081:SF72">
    <property type="entry name" value="HOLLIDAY JUNCTION RESOLVASE YEN1"/>
    <property type="match status" value="1"/>
</dbReference>
<dbReference type="OMA" id="IMHYFHP"/>
<dbReference type="Gene3D" id="3.40.50.1010">
    <property type="entry name" value="5'-nuclease"/>
    <property type="match status" value="1"/>
</dbReference>
<feature type="region of interest" description="Disordered" evidence="3">
    <location>
        <begin position="672"/>
        <end position="741"/>
    </location>
</feature>
<keyword evidence="2" id="KW-0378">Hydrolase</keyword>
<proteinExistence type="predicted"/>
<evidence type="ECO:0000256" key="3">
    <source>
        <dbReference type="SAM" id="MobiDB-lite"/>
    </source>
</evidence>
<dbReference type="STRING" id="1071378.G0W784"/>
<feature type="compositionally biased region" description="Polar residues" evidence="3">
    <location>
        <begin position="712"/>
        <end position="725"/>
    </location>
</feature>
<dbReference type="GO" id="GO:0005737">
    <property type="term" value="C:cytoplasm"/>
    <property type="evidence" value="ECO:0007669"/>
    <property type="project" value="EnsemblFungi"/>
</dbReference>
<dbReference type="GO" id="GO:0051908">
    <property type="term" value="F:double-stranded DNA 5'-3' DNA exonuclease activity"/>
    <property type="evidence" value="ECO:0007669"/>
    <property type="project" value="EnsemblFungi"/>
</dbReference>
<evidence type="ECO:0000256" key="1">
    <source>
        <dbReference type="ARBA" id="ARBA00022722"/>
    </source>
</evidence>
<feature type="domain" description="XPG N-terminal" evidence="5">
    <location>
        <begin position="1"/>
        <end position="117"/>
    </location>
</feature>
<feature type="region of interest" description="Disordered" evidence="3">
    <location>
        <begin position="609"/>
        <end position="631"/>
    </location>
</feature>
<dbReference type="InterPro" id="IPR029060">
    <property type="entry name" value="PIN-like_dom_sf"/>
</dbReference>
<keyword evidence="1" id="KW-0540">Nuclease</keyword>
<dbReference type="Gene3D" id="1.10.150.20">
    <property type="entry name" value="5' to 3' exonuclease, C-terminal subdomain"/>
    <property type="match status" value="1"/>
</dbReference>
<dbReference type="InterPro" id="IPR006084">
    <property type="entry name" value="XPG/Rad2"/>
</dbReference>
<dbReference type="HOGENOM" id="CLU_016401_0_0_1"/>
<dbReference type="Pfam" id="PF00867">
    <property type="entry name" value="XPG_I"/>
    <property type="match status" value="1"/>
</dbReference>
<evidence type="ECO:0008006" key="8">
    <source>
        <dbReference type="Google" id="ProtNLM"/>
    </source>
</evidence>
<protein>
    <recommendedName>
        <fullName evidence="8">XPG-I domain-containing protein</fullName>
    </recommendedName>
</protein>
<dbReference type="AlphaFoldDB" id="G0W784"/>